<keyword evidence="1" id="KW-0812">Transmembrane</keyword>
<comment type="caution">
    <text evidence="2">The sequence shown here is derived from an EMBL/GenBank/DDBJ whole genome shotgun (WGS) entry which is preliminary data.</text>
</comment>
<keyword evidence="1" id="KW-0472">Membrane</keyword>
<protein>
    <submittedName>
        <fullName evidence="2">Uncharacterized protein</fullName>
    </submittedName>
</protein>
<evidence type="ECO:0000313" key="2">
    <source>
        <dbReference type="EMBL" id="KAA8699761.1"/>
    </source>
</evidence>
<organism evidence="2 3">
    <name type="scientific">Lactococcus lactis subsp. hordniae</name>
    <dbReference type="NCBI Taxonomy" id="203404"/>
    <lineage>
        <taxon>Bacteria</taxon>
        <taxon>Bacillati</taxon>
        <taxon>Bacillota</taxon>
        <taxon>Bacilli</taxon>
        <taxon>Lactobacillales</taxon>
        <taxon>Streptococcaceae</taxon>
        <taxon>Lactococcus</taxon>
    </lineage>
</organism>
<feature type="transmembrane region" description="Helical" evidence="1">
    <location>
        <begin position="6"/>
        <end position="22"/>
    </location>
</feature>
<proteinExistence type="predicted"/>
<accession>A0A5M9PU93</accession>
<gene>
    <name evidence="2" type="ORF">F4V48_11360</name>
</gene>
<evidence type="ECO:0000313" key="3">
    <source>
        <dbReference type="Proteomes" id="UP000325203"/>
    </source>
</evidence>
<dbReference type="EMBL" id="VXKC01000036">
    <property type="protein sequence ID" value="KAA8699761.1"/>
    <property type="molecule type" value="Genomic_DNA"/>
</dbReference>
<dbReference type="AlphaFoldDB" id="A0A5M9PU93"/>
<sequence>MEFSSIVTSYVGLLILASLIVYKKERGRLTL</sequence>
<reference evidence="2 3" key="1">
    <citation type="submission" date="2019-09" db="EMBL/GenBank/DDBJ databases">
        <title>Draft genome sequence of various Type strains from the CCUG.</title>
        <authorList>
            <person name="Pineiro-Iglesias B."/>
            <person name="Tunovic T."/>
            <person name="Unosson C."/>
            <person name="Inganas E."/>
            <person name="Ohlen M."/>
            <person name="Cardew S."/>
            <person name="Jensie-Markopoulos S."/>
            <person name="Salva-Serra F."/>
            <person name="Jaen-Luchoro D."/>
            <person name="Karlsson R."/>
            <person name="Svensson-Stadler L."/>
            <person name="Chun J."/>
            <person name="Moore E."/>
        </authorList>
    </citation>
    <scope>NUCLEOTIDE SEQUENCE [LARGE SCALE GENOMIC DNA]</scope>
    <source>
        <strain evidence="2 3">CCUG 32210T</strain>
    </source>
</reference>
<dbReference type="Proteomes" id="UP000325203">
    <property type="component" value="Unassembled WGS sequence"/>
</dbReference>
<name>A0A5M9PU93_LACLH</name>
<evidence type="ECO:0000256" key="1">
    <source>
        <dbReference type="SAM" id="Phobius"/>
    </source>
</evidence>
<keyword evidence="1" id="KW-1133">Transmembrane helix</keyword>